<dbReference type="PANTHER" id="PTHR43432">
    <property type="entry name" value="SLR0285 PROTEIN"/>
    <property type="match status" value="1"/>
</dbReference>
<organism evidence="5 6">
    <name type="scientific">Sideroxyarcus emersonii</name>
    <dbReference type="NCBI Taxonomy" id="2764705"/>
    <lineage>
        <taxon>Bacteria</taxon>
        <taxon>Pseudomonadati</taxon>
        <taxon>Pseudomonadota</taxon>
        <taxon>Betaproteobacteria</taxon>
        <taxon>Nitrosomonadales</taxon>
        <taxon>Gallionellaceae</taxon>
        <taxon>Sideroxyarcus</taxon>
    </lineage>
</organism>
<proteinExistence type="predicted"/>
<dbReference type="EMBL" id="AP023423">
    <property type="protein sequence ID" value="BCK86888.1"/>
    <property type="molecule type" value="Genomic_DNA"/>
</dbReference>
<evidence type="ECO:0000259" key="4">
    <source>
        <dbReference type="SMART" id="SM00729"/>
    </source>
</evidence>
<accession>A0AAN2BYB6</accession>
<evidence type="ECO:0000313" key="6">
    <source>
        <dbReference type="Proteomes" id="UP001320326"/>
    </source>
</evidence>
<dbReference type="SFLD" id="SFLDG01084">
    <property type="entry name" value="Uncharacterised_Radical_SAM_Su"/>
    <property type="match status" value="1"/>
</dbReference>
<gene>
    <name evidence="5" type="ORF">MIZ01_0654</name>
</gene>
<dbReference type="KEGG" id="seme:MIZ01_0654"/>
<keyword evidence="3" id="KW-0411">Iron-sulfur</keyword>
<dbReference type="AlphaFoldDB" id="A0AAN2BYB6"/>
<dbReference type="InterPro" id="IPR007197">
    <property type="entry name" value="rSAM"/>
</dbReference>
<name>A0AAN2BYB6_9PROT</name>
<keyword evidence="1" id="KW-0479">Metal-binding</keyword>
<dbReference type="Gene3D" id="3.80.30.30">
    <property type="match status" value="1"/>
</dbReference>
<evidence type="ECO:0000313" key="5">
    <source>
        <dbReference type="EMBL" id="BCK86888.1"/>
    </source>
</evidence>
<dbReference type="Proteomes" id="UP001320326">
    <property type="component" value="Chromosome"/>
</dbReference>
<dbReference type="GO" id="GO:0046872">
    <property type="term" value="F:metal ion binding"/>
    <property type="evidence" value="ECO:0007669"/>
    <property type="project" value="UniProtKB-KW"/>
</dbReference>
<feature type="domain" description="Elp3/MiaA/NifB-like radical SAM core" evidence="4">
    <location>
        <begin position="75"/>
        <end position="300"/>
    </location>
</feature>
<reference evidence="5 6" key="1">
    <citation type="journal article" date="2022" name="Int. J. Syst. Evol. Microbiol.">
        <title>&lt;i&gt;Sideroxyarcus emersonii&lt;/i&gt; gen. nov. sp. nov., a neutrophilic, microaerobic iron- and thiosulfate-oxidizing bacterium isolated from iron-rich wetland sediment.</title>
        <authorList>
            <person name="Kato S."/>
            <person name="Itoh T."/>
            <person name="Iino T."/>
            <person name="Ohkuma M."/>
        </authorList>
    </citation>
    <scope>NUCLEOTIDE SEQUENCE [LARGE SCALE GENOMIC DNA]</scope>
    <source>
        <strain evidence="5 6">MIZ01</strain>
    </source>
</reference>
<dbReference type="NCBIfam" id="NF033668">
    <property type="entry name" value="rSAM_PA0069"/>
    <property type="match status" value="1"/>
</dbReference>
<dbReference type="GO" id="GO:0003824">
    <property type="term" value="F:catalytic activity"/>
    <property type="evidence" value="ECO:0007669"/>
    <property type="project" value="InterPro"/>
</dbReference>
<dbReference type="PANTHER" id="PTHR43432:SF3">
    <property type="entry name" value="SLR0285 PROTEIN"/>
    <property type="match status" value="1"/>
</dbReference>
<evidence type="ECO:0000256" key="1">
    <source>
        <dbReference type="ARBA" id="ARBA00022723"/>
    </source>
</evidence>
<dbReference type="Pfam" id="PF04055">
    <property type="entry name" value="Radical_SAM"/>
    <property type="match status" value="1"/>
</dbReference>
<protein>
    <recommendedName>
        <fullName evidence="4">Elp3/MiaA/NifB-like radical SAM core domain-containing protein</fullName>
    </recommendedName>
</protein>
<evidence type="ECO:0000256" key="2">
    <source>
        <dbReference type="ARBA" id="ARBA00023004"/>
    </source>
</evidence>
<dbReference type="InterPro" id="IPR040086">
    <property type="entry name" value="MJ0683-like"/>
</dbReference>
<dbReference type="SFLD" id="SFLDS00029">
    <property type="entry name" value="Radical_SAM"/>
    <property type="match status" value="1"/>
</dbReference>
<dbReference type="InterPro" id="IPR006638">
    <property type="entry name" value="Elp3/MiaA/NifB-like_rSAM"/>
</dbReference>
<evidence type="ECO:0000256" key="3">
    <source>
        <dbReference type="ARBA" id="ARBA00023014"/>
    </source>
</evidence>
<keyword evidence="6" id="KW-1185">Reference proteome</keyword>
<keyword evidence="2" id="KW-0408">Iron</keyword>
<dbReference type="SUPFAM" id="SSF102114">
    <property type="entry name" value="Radical SAM enzymes"/>
    <property type="match status" value="1"/>
</dbReference>
<dbReference type="CDD" id="cd01335">
    <property type="entry name" value="Radical_SAM"/>
    <property type="match status" value="1"/>
</dbReference>
<dbReference type="GO" id="GO:0051536">
    <property type="term" value="F:iron-sulfur cluster binding"/>
    <property type="evidence" value="ECO:0007669"/>
    <property type="project" value="UniProtKB-KW"/>
</dbReference>
<dbReference type="SMART" id="SM00729">
    <property type="entry name" value="Elp3"/>
    <property type="match status" value="1"/>
</dbReference>
<dbReference type="InterPro" id="IPR058240">
    <property type="entry name" value="rSAM_sf"/>
</dbReference>
<sequence>MPAKLPAVQDRVKHKVTKGRGATLQIEGRFEHVARERVDDGWGAADEELPPFRTTVTAEKARSVIQRHASPDLPFDHSLNAYRGCEHGCIYCYARPSHAYLNLSPGLDFETKLFAKPEAAKLLRAELAKPAYRCSPIALGSNTDPYQPIEREWKITRQILAVLAECRHPLSIVTKSALVERDIDLLAQLAREDLVQVFISVTTLDAELARKLEPRAASPRRRLQAIQRLNEAGVPCGVMVAPVIPFLTDAELESVLQAAYEHGARTTAYTLLRLPYELKDLFKDWLAVHYPLKAEHVMGRLREMRGGRENDPKFGSRFSGQGLFAQLLSRRFHLACERLGFNREPVLLDTSRFIRPSASGQQSLF</sequence>